<dbReference type="Proteomes" id="UP000470246">
    <property type="component" value="Unassembled WGS sequence"/>
</dbReference>
<evidence type="ECO:0000313" key="3">
    <source>
        <dbReference type="Proteomes" id="UP000470246"/>
    </source>
</evidence>
<proteinExistence type="predicted"/>
<evidence type="ECO:0000313" key="2">
    <source>
        <dbReference type="EMBL" id="NEK57607.1"/>
    </source>
</evidence>
<evidence type="ECO:0000256" key="1">
    <source>
        <dbReference type="SAM" id="MobiDB-lite"/>
    </source>
</evidence>
<dbReference type="AlphaFoldDB" id="A0A7K3W143"/>
<comment type="caution">
    <text evidence="2">The sequence shown here is derived from an EMBL/GenBank/DDBJ whole genome shotgun (WGS) entry which is preliminary data.</text>
</comment>
<feature type="region of interest" description="Disordered" evidence="1">
    <location>
        <begin position="191"/>
        <end position="219"/>
    </location>
</feature>
<dbReference type="InterPro" id="IPR007357">
    <property type="entry name" value="PhrB-like"/>
</dbReference>
<dbReference type="Pfam" id="PF04244">
    <property type="entry name" value="DPRP"/>
    <property type="match status" value="1"/>
</dbReference>
<reference evidence="2 3" key="1">
    <citation type="submission" date="2020-02" db="EMBL/GenBank/DDBJ databases">
        <title>Geodermatophilus sabuli CPCC 205279 I12A-02694.</title>
        <authorList>
            <person name="Jiang Z."/>
        </authorList>
    </citation>
    <scope>NUCLEOTIDE SEQUENCE [LARGE SCALE GENOMIC DNA]</scope>
    <source>
        <strain evidence="2 3">I12A-02694</strain>
    </source>
</reference>
<gene>
    <name evidence="2" type="ORF">GCU56_06945</name>
</gene>
<dbReference type="InterPro" id="IPR052551">
    <property type="entry name" value="UV-DNA_repair_photolyase"/>
</dbReference>
<dbReference type="Gene3D" id="1.10.579.10">
    <property type="entry name" value="DNA Cyclobutane Dipyrimidine Photolyase, subunit A, domain 3"/>
    <property type="match status" value="1"/>
</dbReference>
<dbReference type="SUPFAM" id="SSF48173">
    <property type="entry name" value="Cryptochrome/photolyase FAD-binding domain"/>
    <property type="match status" value="1"/>
</dbReference>
<dbReference type="Gene3D" id="1.25.40.80">
    <property type="match status" value="1"/>
</dbReference>
<protein>
    <submittedName>
        <fullName evidence="2">Cryptochrome/photolyase family protein</fullName>
    </submittedName>
</protein>
<dbReference type="PANTHER" id="PTHR38657">
    <property type="entry name" value="SLR1343 PROTEIN"/>
    <property type="match status" value="1"/>
</dbReference>
<dbReference type="Gene3D" id="1.10.10.1710">
    <property type="entry name" value="Deoxyribodipyrimidine photolyase-related"/>
    <property type="match status" value="1"/>
</dbReference>
<dbReference type="InterPro" id="IPR036134">
    <property type="entry name" value="Crypto/Photolyase_FAD-like_sf"/>
</dbReference>
<dbReference type="InterPro" id="IPR014729">
    <property type="entry name" value="Rossmann-like_a/b/a_fold"/>
</dbReference>
<feature type="region of interest" description="Disordered" evidence="1">
    <location>
        <begin position="1"/>
        <end position="32"/>
    </location>
</feature>
<feature type="compositionally biased region" description="Basic and acidic residues" evidence="1">
    <location>
        <begin position="197"/>
        <end position="206"/>
    </location>
</feature>
<keyword evidence="2" id="KW-0456">Lyase</keyword>
<dbReference type="PANTHER" id="PTHR38657:SF1">
    <property type="entry name" value="SLR1343 PROTEIN"/>
    <property type="match status" value="1"/>
</dbReference>
<keyword evidence="3" id="KW-1185">Reference proteome</keyword>
<sequence>MARVAASLTPTPGCPPGGEAVLRGDRSPGRPDPALAAFPARAPATVRWCFADQLGSHFLDAPDQPVLLIEARSVLARRRFHRQKAHLVLSALRHRAAELGDQASFWQVGTYGEALDRVREPVSVCAPTTWGSRDLVLARPGVEVLAARGFVTTQEEFAGWAEGRGRRRLLMEDFYRDARRRQDVLMDGAEPVGGRWNLDEDNREPPPSDGRLPVPEPWWPEEDEIDEQVRADLDRWEADGEVSFVGDDGPRLFPVTRQEALRRLRDFLDTRLGAFGPHEDAMLAGDRWMAHSLLSPVLNLGLLHPLEVVHQAEGRYRDSVADAHPLPLNSVEGFVRQVMGWRDYIWHTYWWLGRDFRDANALAAHEPVPDWLADLDDTAVDAACLADVLGDLRRDGWVHHIPRLMVLGNYALQRGIDPAAMTDWFHRSFVDGYDWVMVANVVGMSQHADGGLLATKPYAAGGAYIDRMSDYCGGCRYDPRKRLGEDACPYTAGYWAFLDRTREQLAGNQRMRRPLQGLDRLEDLPAVVDQEVRRGTDPP</sequence>
<dbReference type="GO" id="GO:0016829">
    <property type="term" value="F:lyase activity"/>
    <property type="evidence" value="ECO:0007669"/>
    <property type="project" value="UniProtKB-KW"/>
</dbReference>
<accession>A0A7K3W143</accession>
<dbReference type="EMBL" id="JAAGWF010000008">
    <property type="protein sequence ID" value="NEK57607.1"/>
    <property type="molecule type" value="Genomic_DNA"/>
</dbReference>
<name>A0A7K3W143_9ACTN</name>
<dbReference type="Gene3D" id="3.40.50.620">
    <property type="entry name" value="HUPs"/>
    <property type="match status" value="1"/>
</dbReference>
<organism evidence="2 3">
    <name type="scientific">Geodermatophilus sabuli</name>
    <dbReference type="NCBI Taxonomy" id="1564158"/>
    <lineage>
        <taxon>Bacteria</taxon>
        <taxon>Bacillati</taxon>
        <taxon>Actinomycetota</taxon>
        <taxon>Actinomycetes</taxon>
        <taxon>Geodermatophilales</taxon>
        <taxon>Geodermatophilaceae</taxon>
        <taxon>Geodermatophilus</taxon>
    </lineage>
</organism>